<protein>
    <submittedName>
        <fullName evidence="4">D-phenylhydantoinase</fullName>
    </submittedName>
</protein>
<dbReference type="SUPFAM" id="SSF51338">
    <property type="entry name" value="Composite domain of metallo-dependent hydrolases"/>
    <property type="match status" value="1"/>
</dbReference>
<accession>A0A098B726</accession>
<dbReference type="InterPro" id="IPR006680">
    <property type="entry name" value="Amidohydro-rel"/>
</dbReference>
<gene>
    <name evidence="4" type="ORF">DPCES_4304</name>
</gene>
<proteinExistence type="inferred from homology"/>
<reference evidence="4" key="1">
    <citation type="submission" date="2014-07" db="EMBL/GenBank/DDBJ databases">
        <authorList>
            <person name="Hornung V.Bastian."/>
        </authorList>
    </citation>
    <scope>NUCLEOTIDE SEQUENCE</scope>
    <source>
        <strain evidence="4">PCE-S</strain>
    </source>
</reference>
<dbReference type="FunFam" id="3.20.20.140:FF:000174">
    <property type="entry name" value="Dihydropyrimidinase-related protein 2"/>
    <property type="match status" value="1"/>
</dbReference>
<dbReference type="AlphaFoldDB" id="A0A098B726"/>
<sequence>MTAEMDIAILNGQVVFPDDCVVETNVYIKDGKIQSLSDEVLPAKKILDASGKYVAPGIIDPHIHLGLFAPLDTELATETRAAAIGGVTTQGVFFGGPQSHLDSFPGIKESINKGSYTDIIPHLVIGNETQLSELVRYAKELGVTSFKIYMNGIPGMIPHVSDAFILDVCEQMKKSGKNCILCSHTENADLVARAVKELREIKGDNAVISDWALTHPDVVEVEAVGRLARLAEVAQVPVYIVHLVSKAAVALLKEIKANNKYINVETTSPYLAVTRFDPQGNALKMEPPFKEQYDIDGLWEGVAERVIDTIGTDNVTMTIAEKNMNAESIWDIAPGYAAAEHHLTVALSEGVVKRGLPIERVLACMTKNPAQKFGIYPQKGSIKPGSDADVVIIDLDRVKEVKAAETHTRSDFSIYEGRKFQGWAVATIKNGQLIAQDGKMVDETPKGSCIER</sequence>
<comment type="similarity">
    <text evidence="2">Belongs to the metallo-dependent hydrolases superfamily. Hydantoinase/dihydropyrimidinase family.</text>
</comment>
<dbReference type="GO" id="GO:0005829">
    <property type="term" value="C:cytosol"/>
    <property type="evidence" value="ECO:0007669"/>
    <property type="project" value="TreeGrafter"/>
</dbReference>
<dbReference type="InterPro" id="IPR032466">
    <property type="entry name" value="Metal_Hydrolase"/>
</dbReference>
<evidence type="ECO:0000256" key="1">
    <source>
        <dbReference type="ARBA" id="ARBA00001947"/>
    </source>
</evidence>
<dbReference type="Gene3D" id="3.20.20.140">
    <property type="entry name" value="Metal-dependent hydrolases"/>
    <property type="match status" value="1"/>
</dbReference>
<evidence type="ECO:0000259" key="3">
    <source>
        <dbReference type="Pfam" id="PF01979"/>
    </source>
</evidence>
<comment type="cofactor">
    <cofactor evidence="1">
        <name>Zn(2+)</name>
        <dbReference type="ChEBI" id="CHEBI:29105"/>
    </cofactor>
</comment>
<dbReference type="PATRIC" id="fig|49338.4.peg.4632"/>
<dbReference type="InterPro" id="IPR011059">
    <property type="entry name" value="Metal-dep_hydrolase_composite"/>
</dbReference>
<evidence type="ECO:0000313" key="4">
    <source>
        <dbReference type="EMBL" id="CDX04190.1"/>
    </source>
</evidence>
<dbReference type="SUPFAM" id="SSF51556">
    <property type="entry name" value="Metallo-dependent hydrolases"/>
    <property type="match status" value="1"/>
</dbReference>
<dbReference type="GO" id="GO:0016812">
    <property type="term" value="F:hydrolase activity, acting on carbon-nitrogen (but not peptide) bonds, in cyclic amides"/>
    <property type="evidence" value="ECO:0007669"/>
    <property type="project" value="TreeGrafter"/>
</dbReference>
<dbReference type="Gene3D" id="2.30.40.10">
    <property type="entry name" value="Urease, subunit C, domain 1"/>
    <property type="match status" value="1"/>
</dbReference>
<dbReference type="RefSeq" id="WP_245281052.1">
    <property type="nucleotide sequence ID" value="NZ_LK996017.1"/>
</dbReference>
<dbReference type="InterPro" id="IPR050378">
    <property type="entry name" value="Metallo-dep_Hydrolases_sf"/>
</dbReference>
<dbReference type="PANTHER" id="PTHR11647">
    <property type="entry name" value="HYDRANTOINASE/DIHYDROPYRIMIDINASE FAMILY MEMBER"/>
    <property type="match status" value="1"/>
</dbReference>
<name>A0A098B726_DESHA</name>
<evidence type="ECO:0000256" key="2">
    <source>
        <dbReference type="ARBA" id="ARBA00008829"/>
    </source>
</evidence>
<dbReference type="EMBL" id="LK996017">
    <property type="protein sequence ID" value="CDX04190.1"/>
    <property type="molecule type" value="Genomic_DNA"/>
</dbReference>
<feature type="domain" description="Amidohydrolase-related" evidence="3">
    <location>
        <begin position="53"/>
        <end position="433"/>
    </location>
</feature>
<dbReference type="PANTHER" id="PTHR11647:SF1">
    <property type="entry name" value="COLLAPSIN RESPONSE MEDIATOR PROTEIN"/>
    <property type="match status" value="1"/>
</dbReference>
<organism evidence="4">
    <name type="scientific">Desulfitobacterium hafniense</name>
    <name type="common">Desulfitobacterium frappieri</name>
    <dbReference type="NCBI Taxonomy" id="49338"/>
    <lineage>
        <taxon>Bacteria</taxon>
        <taxon>Bacillati</taxon>
        <taxon>Bacillota</taxon>
        <taxon>Clostridia</taxon>
        <taxon>Eubacteriales</taxon>
        <taxon>Desulfitobacteriaceae</taxon>
        <taxon>Desulfitobacterium</taxon>
    </lineage>
</organism>
<dbReference type="Pfam" id="PF01979">
    <property type="entry name" value="Amidohydro_1"/>
    <property type="match status" value="1"/>
</dbReference>